<dbReference type="InterPro" id="IPR000577">
    <property type="entry name" value="Carb_kinase_FGGY"/>
</dbReference>
<keyword evidence="2" id="KW-0808">Transferase</keyword>
<dbReference type="GO" id="GO:0016301">
    <property type="term" value="F:kinase activity"/>
    <property type="evidence" value="ECO:0007669"/>
    <property type="project" value="UniProtKB-KW"/>
</dbReference>
<dbReference type="PANTHER" id="PTHR43095">
    <property type="entry name" value="SUGAR KINASE"/>
    <property type="match status" value="1"/>
</dbReference>
<dbReference type="SUPFAM" id="SSF53067">
    <property type="entry name" value="Actin-like ATPase domain"/>
    <property type="match status" value="2"/>
</dbReference>
<dbReference type="AlphaFoldDB" id="A0A4R6TSF4"/>
<evidence type="ECO:0000256" key="2">
    <source>
        <dbReference type="ARBA" id="ARBA00022679"/>
    </source>
</evidence>
<evidence type="ECO:0000256" key="1">
    <source>
        <dbReference type="ARBA" id="ARBA00009156"/>
    </source>
</evidence>
<dbReference type="PANTHER" id="PTHR43095:SF5">
    <property type="entry name" value="XYLULOSE KINASE"/>
    <property type="match status" value="1"/>
</dbReference>
<reference evidence="5 6" key="1">
    <citation type="submission" date="2019-03" db="EMBL/GenBank/DDBJ databases">
        <title>Genomic Encyclopedia of Archaeal and Bacterial Type Strains, Phase II (KMG-II): from individual species to whole genera.</title>
        <authorList>
            <person name="Goeker M."/>
        </authorList>
    </citation>
    <scope>NUCLEOTIDE SEQUENCE [LARGE SCALE GENOMIC DNA]</scope>
    <source>
        <strain evidence="5 6">DSM 18435</strain>
    </source>
</reference>
<dbReference type="InterPro" id="IPR018484">
    <property type="entry name" value="FGGY_N"/>
</dbReference>
<evidence type="ECO:0000313" key="5">
    <source>
        <dbReference type="EMBL" id="TDQ33257.1"/>
    </source>
</evidence>
<evidence type="ECO:0000256" key="3">
    <source>
        <dbReference type="ARBA" id="ARBA00022777"/>
    </source>
</evidence>
<dbReference type="InterPro" id="IPR043129">
    <property type="entry name" value="ATPase_NBD"/>
</dbReference>
<accession>A0A4R6TSF4</accession>
<dbReference type="Proteomes" id="UP000295468">
    <property type="component" value="Unassembled WGS sequence"/>
</dbReference>
<dbReference type="CDD" id="cd07809">
    <property type="entry name" value="ASKHA_NBD_FGGY_BaXK-like"/>
    <property type="match status" value="1"/>
</dbReference>
<gene>
    <name evidence="5" type="ORF">CLV82_1095</name>
</gene>
<name>A0A4R6TSF4_9FLAO</name>
<comment type="caution">
    <text evidence="5">The sequence shown here is derived from an EMBL/GenBank/DDBJ whole genome shotgun (WGS) entry which is preliminary data.</text>
</comment>
<dbReference type="GO" id="GO:0005975">
    <property type="term" value="P:carbohydrate metabolic process"/>
    <property type="evidence" value="ECO:0007669"/>
    <property type="project" value="InterPro"/>
</dbReference>
<protein>
    <submittedName>
        <fullName evidence="5">Xylulokinase</fullName>
    </submittedName>
</protein>
<evidence type="ECO:0000259" key="4">
    <source>
        <dbReference type="Pfam" id="PF00370"/>
    </source>
</evidence>
<comment type="similarity">
    <text evidence="1">Belongs to the FGGY kinase family.</text>
</comment>
<dbReference type="PIRSF" id="PIRSF000538">
    <property type="entry name" value="GlpK"/>
    <property type="match status" value="1"/>
</dbReference>
<dbReference type="EMBL" id="SNYI01000001">
    <property type="protein sequence ID" value="TDQ33257.1"/>
    <property type="molecule type" value="Genomic_DNA"/>
</dbReference>
<organism evidence="5 6">
    <name type="scientific">Zeaxanthinibacter enoshimensis</name>
    <dbReference type="NCBI Taxonomy" id="392009"/>
    <lineage>
        <taxon>Bacteria</taxon>
        <taxon>Pseudomonadati</taxon>
        <taxon>Bacteroidota</taxon>
        <taxon>Flavobacteriia</taxon>
        <taxon>Flavobacteriales</taxon>
        <taxon>Flavobacteriaceae</taxon>
        <taxon>Zeaxanthinibacter</taxon>
    </lineage>
</organism>
<dbReference type="Pfam" id="PF00370">
    <property type="entry name" value="FGGY_N"/>
    <property type="match status" value="1"/>
</dbReference>
<feature type="domain" description="Carbohydrate kinase FGGY N-terminal" evidence="4">
    <location>
        <begin position="5"/>
        <end position="248"/>
    </location>
</feature>
<dbReference type="InterPro" id="IPR050406">
    <property type="entry name" value="FGGY_Carb_Kinase"/>
</dbReference>
<sequence>MVEHYYIGYDIGSSSIKAGLVNARTGNKIGLVQHPAEELSIQAPEPGWAEQDPDLWYRHACAATKQLLKDHKIRPETIIGIGISYQMHGLVMVDDHGKVLRPAIIWCDSRAVNIGNQALQGLGESYCSEHLLNSPGNFTLSKLRWVKENQAELYKQMYKWMLPGDYLAFRLSGVLCTTIPGLSEAISWDFRDNTPAHTLLDHYGLDPSHIPEIVPTFSVQGKITNQAAKETGLTTGTPVLYRAGDQPNNALSLNVFEPGEVACTGGTSGVLYGVSEKSVAILNSGINSFAHVNHQHEYPRIGKLLCINGTGIQYRWLRKLLKAESYDQMNGWAAEVPPGSDGLVTLPFGNGAERMLHNRTPGTSFSDINLNVHDHRHLCRASLEGIAFAFAYGMKLLKSEAVDTRVLKTGNDNLFRSPVFSTALSTLLDKEIELYDTTGAIGAARACKVEQEGLETLGKEGFKARKMKTYVPDHSQEEMLQKAYARWSQILAFNLND</sequence>
<keyword evidence="3 5" id="KW-0418">Kinase</keyword>
<evidence type="ECO:0000313" key="6">
    <source>
        <dbReference type="Proteomes" id="UP000295468"/>
    </source>
</evidence>
<proteinExistence type="inferred from homology"/>
<dbReference type="Gene3D" id="3.30.420.40">
    <property type="match status" value="2"/>
</dbReference>
<keyword evidence="6" id="KW-1185">Reference proteome</keyword>